<comment type="caution">
    <text evidence="1">The sequence shown here is derived from an EMBL/GenBank/DDBJ whole genome shotgun (WGS) entry which is preliminary data.</text>
</comment>
<name>A0A1F6CJL3_9BACT</name>
<evidence type="ECO:0000313" key="1">
    <source>
        <dbReference type="EMBL" id="OGG49454.1"/>
    </source>
</evidence>
<dbReference type="Proteomes" id="UP000178370">
    <property type="component" value="Unassembled WGS sequence"/>
</dbReference>
<dbReference type="EMBL" id="MFKV01000031">
    <property type="protein sequence ID" value="OGG49454.1"/>
    <property type="molecule type" value="Genomic_DNA"/>
</dbReference>
<accession>A0A1F6CJL3</accession>
<sequence>MEFSDGKDKGCFDHPISEEDLVAPVGKFRVVCIDYGPEMVDDEARKLYLVGDYDDKDLAIQFVKGKRIPYMCWAAVDDKGNELQYDTVQ</sequence>
<gene>
    <name evidence="1" type="ORF">A2763_03975</name>
</gene>
<organism evidence="1 2">
    <name type="scientific">Candidatus Kaiserbacteria bacterium RIFCSPHIGHO2_01_FULL_54_36</name>
    <dbReference type="NCBI Taxonomy" id="1798482"/>
    <lineage>
        <taxon>Bacteria</taxon>
        <taxon>Candidatus Kaiseribacteriota</taxon>
    </lineage>
</organism>
<dbReference type="AlphaFoldDB" id="A0A1F6CJL3"/>
<protein>
    <submittedName>
        <fullName evidence="1">Uncharacterized protein</fullName>
    </submittedName>
</protein>
<proteinExistence type="predicted"/>
<evidence type="ECO:0000313" key="2">
    <source>
        <dbReference type="Proteomes" id="UP000178370"/>
    </source>
</evidence>
<reference evidence="1 2" key="1">
    <citation type="journal article" date="2016" name="Nat. Commun.">
        <title>Thousands of microbial genomes shed light on interconnected biogeochemical processes in an aquifer system.</title>
        <authorList>
            <person name="Anantharaman K."/>
            <person name="Brown C.T."/>
            <person name="Hug L.A."/>
            <person name="Sharon I."/>
            <person name="Castelle C.J."/>
            <person name="Probst A.J."/>
            <person name="Thomas B.C."/>
            <person name="Singh A."/>
            <person name="Wilkins M.J."/>
            <person name="Karaoz U."/>
            <person name="Brodie E.L."/>
            <person name="Williams K.H."/>
            <person name="Hubbard S.S."/>
            <person name="Banfield J.F."/>
        </authorList>
    </citation>
    <scope>NUCLEOTIDE SEQUENCE [LARGE SCALE GENOMIC DNA]</scope>
</reference>